<dbReference type="eggNOG" id="COG3119">
    <property type="taxonomic scope" value="Bacteria"/>
</dbReference>
<dbReference type="InterPro" id="IPR002591">
    <property type="entry name" value="Phosphodiest/P_Trfase"/>
</dbReference>
<reference evidence="1 2" key="1">
    <citation type="submission" date="2009-04" db="EMBL/GenBank/DDBJ databases">
        <authorList>
            <person name="Sebastian Y."/>
            <person name="Madupu R."/>
            <person name="Durkin A.S."/>
            <person name="Torralba M."/>
            <person name="Methe B."/>
            <person name="Sutton G.G."/>
            <person name="Strausberg R.L."/>
            <person name="Nelson K.E."/>
        </authorList>
    </citation>
    <scope>NUCLEOTIDE SEQUENCE [LARGE SCALE GENOMIC DNA]</scope>
    <source>
        <strain evidence="2">ATCC 35406 / BCRC 14492 / JCM 8526 / NCTC 13058 / HG 370</strain>
    </source>
</reference>
<proteinExistence type="predicted"/>
<dbReference type="InterPro" id="IPR017850">
    <property type="entry name" value="Alkaline_phosphatase_core_sf"/>
</dbReference>
<dbReference type="Proteomes" id="UP000004295">
    <property type="component" value="Unassembled WGS sequence"/>
</dbReference>
<keyword evidence="2" id="KW-1185">Reference proteome</keyword>
<gene>
    <name evidence="1" type="ORF">POREN0001_0019</name>
</gene>
<dbReference type="AlphaFoldDB" id="C3JCJ3"/>
<dbReference type="STRING" id="553175.POREN0001_0019"/>
<dbReference type="RefSeq" id="WP_004334918.1">
    <property type="nucleotide sequence ID" value="NZ_ACNN01000033.1"/>
</dbReference>
<comment type="caution">
    <text evidence="1">The sequence shown here is derived from an EMBL/GenBank/DDBJ whole genome shotgun (WGS) entry which is preliminary data.</text>
</comment>
<dbReference type="Gene3D" id="3.30.1360.150">
    <property type="match status" value="1"/>
</dbReference>
<evidence type="ECO:0000313" key="2">
    <source>
        <dbReference type="Proteomes" id="UP000004295"/>
    </source>
</evidence>
<evidence type="ECO:0000313" key="1">
    <source>
        <dbReference type="EMBL" id="EEN82090.1"/>
    </source>
</evidence>
<dbReference type="Gene3D" id="3.40.720.10">
    <property type="entry name" value="Alkaline Phosphatase, subunit A"/>
    <property type="match status" value="1"/>
</dbReference>
<dbReference type="InterPro" id="IPR026263">
    <property type="entry name" value="Alkaline_phosphatase_prok"/>
</dbReference>
<organism evidence="1 2">
    <name type="scientific">Porphyromonas endodontalis (strain ATCC 35406 / DSM 24491 / JCM 8526 / CCUG 16442 / BCRC 14492 / NCTC 13058 / HG 370)</name>
    <name type="common">Bacteroides endodontalis</name>
    <dbReference type="NCBI Taxonomy" id="553175"/>
    <lineage>
        <taxon>Bacteria</taxon>
        <taxon>Pseudomonadati</taxon>
        <taxon>Bacteroidota</taxon>
        <taxon>Bacteroidia</taxon>
        <taxon>Bacteroidales</taxon>
        <taxon>Porphyromonadaceae</taxon>
        <taxon>Porphyromonas</taxon>
    </lineage>
</organism>
<sequence>MNKGGGWSRLLTSLVVFSALSIRPLEARDIPRLLLCIHLEGAESSLLETYTPLLGQDGLKRLLSEGVLYANADYGFPLTEPQSALATLVSGCYPREHKLGWGTDYTELFRSSQRGINTSSRLSPERLSYCTVGDVLRDVTQGKASVYAISATAPEALTLAATGASGAFWLDETNGMWASSAYYPALPKSFTEVNRASQSLRNTIAKQVWTPLRRVSSPLPSYYLPQRAEGNFRYFFAGAHAYREYISSPLVGDEITRFATALLQESAVEKASAPTILNITYPLAPKRAGTTYSPYSPEALDAYLRADKAIGSLLQVAEKAFGAEHCLFVVTSAPRVAGAAKVTPPSNSIKKPLYSPAKATALINLYLSALYGKENWVERATSDAVYLNRTLIERKALSLRELQLRTAALMREMDGVADAFAVSEVTSGDNLSMRMLRAIPLTSRADVLVRLEATTYVSEGNVEHLNAPPTALSPLPCWLIIARPGGKGVRITRPIEMVALASTLAYILRIRPPTGAQGAPLEEWL</sequence>
<dbReference type="Pfam" id="PF01663">
    <property type="entry name" value="Phosphodiest"/>
    <property type="match status" value="1"/>
</dbReference>
<accession>C3JCJ3</accession>
<dbReference type="GO" id="GO:0004035">
    <property type="term" value="F:alkaline phosphatase activity"/>
    <property type="evidence" value="ECO:0007669"/>
    <property type="project" value="InterPro"/>
</dbReference>
<dbReference type="PIRSF" id="PIRSF031924">
    <property type="entry name" value="Pi-irrepressible_AP"/>
    <property type="match status" value="1"/>
</dbReference>
<evidence type="ECO:0008006" key="3">
    <source>
        <dbReference type="Google" id="ProtNLM"/>
    </source>
</evidence>
<dbReference type="EMBL" id="ACNN01000033">
    <property type="protein sequence ID" value="EEN82090.1"/>
    <property type="molecule type" value="Genomic_DNA"/>
</dbReference>
<dbReference type="GeneID" id="93366202"/>
<protein>
    <recommendedName>
        <fullName evidence="3">Type I phosphodiesterase / nucleotide pyrophosphatase</fullName>
    </recommendedName>
</protein>
<dbReference type="SUPFAM" id="SSF53649">
    <property type="entry name" value="Alkaline phosphatase-like"/>
    <property type="match status" value="1"/>
</dbReference>
<name>C3JCJ3_POREA</name>